<dbReference type="EMBL" id="JACHFN010000002">
    <property type="protein sequence ID" value="MBB5233215.1"/>
    <property type="molecule type" value="Genomic_DNA"/>
</dbReference>
<reference evidence="2 3" key="1">
    <citation type="submission" date="2020-08" db="EMBL/GenBank/DDBJ databases">
        <title>Genomic Encyclopedia of Type Strains, Phase IV (KMG-IV): sequencing the most valuable type-strain genomes for metagenomic binning, comparative biology and taxonomic classification.</title>
        <authorList>
            <person name="Goeker M."/>
        </authorList>
    </citation>
    <scope>NUCLEOTIDE SEQUENCE [LARGE SCALE GENOMIC DNA]</scope>
    <source>
        <strain evidence="2 3">DSM 101791</strain>
    </source>
</reference>
<name>A0A7W8GCS8_9DEIO</name>
<evidence type="ECO:0000256" key="1">
    <source>
        <dbReference type="SAM" id="SignalP"/>
    </source>
</evidence>
<evidence type="ECO:0000313" key="3">
    <source>
        <dbReference type="Proteomes" id="UP000525389"/>
    </source>
</evidence>
<keyword evidence="1" id="KW-0732">Signal</keyword>
<comment type="caution">
    <text evidence="2">The sequence shown here is derived from an EMBL/GenBank/DDBJ whole genome shotgun (WGS) entry which is preliminary data.</text>
</comment>
<evidence type="ECO:0000313" key="2">
    <source>
        <dbReference type="EMBL" id="MBB5233215.1"/>
    </source>
</evidence>
<keyword evidence="3" id="KW-1185">Reference proteome</keyword>
<feature type="chain" id="PRO_5031118230" evidence="1">
    <location>
        <begin position="21"/>
        <end position="108"/>
    </location>
</feature>
<dbReference type="AlphaFoldDB" id="A0A7W8GCS8"/>
<sequence length="108" mass="11645">MRRIVRCVLLGTLLSTGAKASSRDLAAWTPREARGACAALANLAVRRASIARIVYTRPATFRQGTWTLRGVLRLTQAPGGLNRAPFTCVFTQASDLFEVKPVSLTLGS</sequence>
<dbReference type="Proteomes" id="UP000525389">
    <property type="component" value="Unassembled WGS sequence"/>
</dbReference>
<accession>A0A7W8GCS8</accession>
<feature type="signal peptide" evidence="1">
    <location>
        <begin position="1"/>
        <end position="20"/>
    </location>
</feature>
<proteinExistence type="predicted"/>
<dbReference type="RefSeq" id="WP_184025381.1">
    <property type="nucleotide sequence ID" value="NZ_JACHFN010000002.1"/>
</dbReference>
<organism evidence="2 3">
    <name type="scientific">Deinococcus budaensis</name>
    <dbReference type="NCBI Taxonomy" id="1665626"/>
    <lineage>
        <taxon>Bacteria</taxon>
        <taxon>Thermotogati</taxon>
        <taxon>Deinococcota</taxon>
        <taxon>Deinococci</taxon>
        <taxon>Deinococcales</taxon>
        <taxon>Deinococcaceae</taxon>
        <taxon>Deinococcus</taxon>
    </lineage>
</organism>
<gene>
    <name evidence="2" type="ORF">HNQ09_000632</name>
</gene>
<protein>
    <submittedName>
        <fullName evidence="2">Uncharacterized protein</fullName>
    </submittedName>
</protein>